<name>A0A314UZQ7_PRUYE</name>
<protein>
    <submittedName>
        <fullName evidence="1">Uncharacterized protein</fullName>
    </submittedName>
</protein>
<evidence type="ECO:0000313" key="1">
    <source>
        <dbReference type="EMBL" id="PQM42408.1"/>
    </source>
</evidence>
<dbReference type="OrthoDB" id="1175505at2759"/>
<dbReference type="AlphaFoldDB" id="A0A314UZQ7"/>
<dbReference type="Proteomes" id="UP000250321">
    <property type="component" value="Unassembled WGS sequence"/>
</dbReference>
<keyword evidence="2" id="KW-1185">Reference proteome</keyword>
<comment type="caution">
    <text evidence="1">The sequence shown here is derived from an EMBL/GenBank/DDBJ whole genome shotgun (WGS) entry which is preliminary data.</text>
</comment>
<reference evidence="1 2" key="1">
    <citation type="submission" date="2018-02" db="EMBL/GenBank/DDBJ databases">
        <title>Draft genome of wild Prunus yedoensis var. nudiflora.</title>
        <authorList>
            <person name="Baek S."/>
            <person name="Kim J.-H."/>
            <person name="Choi K."/>
            <person name="Kim G.-B."/>
            <person name="Cho A."/>
            <person name="Jang H."/>
            <person name="Shin C.-H."/>
            <person name="Yu H.-J."/>
            <person name="Mun J.-H."/>
        </authorList>
    </citation>
    <scope>NUCLEOTIDE SEQUENCE [LARGE SCALE GENOMIC DNA]</scope>
    <source>
        <strain evidence="2">cv. Jeju island</strain>
        <tissue evidence="1">Leaf</tissue>
    </source>
</reference>
<proteinExistence type="predicted"/>
<evidence type="ECO:0000313" key="2">
    <source>
        <dbReference type="Proteomes" id="UP000250321"/>
    </source>
</evidence>
<gene>
    <name evidence="1" type="ORF">Pyn_13870</name>
</gene>
<accession>A0A314UZQ7</accession>
<dbReference type="EMBL" id="PJQY01002827">
    <property type="protein sequence ID" value="PQM42408.1"/>
    <property type="molecule type" value="Genomic_DNA"/>
</dbReference>
<organism evidence="1 2">
    <name type="scientific">Prunus yedoensis var. nudiflora</name>
    <dbReference type="NCBI Taxonomy" id="2094558"/>
    <lineage>
        <taxon>Eukaryota</taxon>
        <taxon>Viridiplantae</taxon>
        <taxon>Streptophyta</taxon>
        <taxon>Embryophyta</taxon>
        <taxon>Tracheophyta</taxon>
        <taxon>Spermatophyta</taxon>
        <taxon>Magnoliopsida</taxon>
        <taxon>eudicotyledons</taxon>
        <taxon>Gunneridae</taxon>
        <taxon>Pentapetalae</taxon>
        <taxon>rosids</taxon>
        <taxon>fabids</taxon>
        <taxon>Rosales</taxon>
        <taxon>Rosaceae</taxon>
        <taxon>Amygdaloideae</taxon>
        <taxon>Amygdaleae</taxon>
        <taxon>Prunus</taxon>
    </lineage>
</organism>
<sequence length="82" mass="9077">MSQGDVARHEGTEGVKLACHKKRWLGTMVPKSKGCQIHKPCMSQDDVLRHETAEGVKLACRKKMCVEGSQWGSRLGKEAVRA</sequence>